<reference evidence="1 2" key="1">
    <citation type="submission" date="2024-03" db="EMBL/GenBank/DDBJ databases">
        <authorList>
            <person name="Martinez-Hernandez J."/>
        </authorList>
    </citation>
    <scope>NUCLEOTIDE SEQUENCE [LARGE SCALE GENOMIC DNA]</scope>
</reference>
<accession>A0AAV1WNV3</accession>
<proteinExistence type="predicted"/>
<dbReference type="Proteomes" id="UP001497480">
    <property type="component" value="Unassembled WGS sequence"/>
</dbReference>
<comment type="caution">
    <text evidence="1">The sequence shown here is derived from an EMBL/GenBank/DDBJ whole genome shotgun (WGS) entry which is preliminary data.</text>
</comment>
<organism evidence="1 2">
    <name type="scientific">Lupinus luteus</name>
    <name type="common">European yellow lupine</name>
    <dbReference type="NCBI Taxonomy" id="3873"/>
    <lineage>
        <taxon>Eukaryota</taxon>
        <taxon>Viridiplantae</taxon>
        <taxon>Streptophyta</taxon>
        <taxon>Embryophyta</taxon>
        <taxon>Tracheophyta</taxon>
        <taxon>Spermatophyta</taxon>
        <taxon>Magnoliopsida</taxon>
        <taxon>eudicotyledons</taxon>
        <taxon>Gunneridae</taxon>
        <taxon>Pentapetalae</taxon>
        <taxon>rosids</taxon>
        <taxon>fabids</taxon>
        <taxon>Fabales</taxon>
        <taxon>Fabaceae</taxon>
        <taxon>Papilionoideae</taxon>
        <taxon>50 kb inversion clade</taxon>
        <taxon>genistoids sensu lato</taxon>
        <taxon>core genistoids</taxon>
        <taxon>Genisteae</taxon>
        <taxon>Lupinus</taxon>
    </lineage>
</organism>
<name>A0AAV1WNV3_LUPLU</name>
<sequence length="189" mass="21275">MVEKFGPILRKQDRKMPEKSVSCLHLSTRSVLSTLKPKARSVPLLVGLVIGQVRSNSRYWKFFVLSASLRSASQWALSHHLLPPYYQSRRSSVGTFKTLPLQSVLPLLMSLKCSDSTSVTAYVSNSQPGTESTPGFEEWEQLVQLSSRDIEQRTFEQATLPQPEMRGKVDFTRILDLIFNPTSLNDAMG</sequence>
<dbReference type="EMBL" id="CAXHTB010000008">
    <property type="protein sequence ID" value="CAL0311019.1"/>
    <property type="molecule type" value="Genomic_DNA"/>
</dbReference>
<evidence type="ECO:0000313" key="1">
    <source>
        <dbReference type="EMBL" id="CAL0311019.1"/>
    </source>
</evidence>
<gene>
    <name evidence="1" type="ORF">LLUT_LOCUS12079</name>
</gene>
<protein>
    <submittedName>
        <fullName evidence="1">Uncharacterized protein</fullName>
    </submittedName>
</protein>
<evidence type="ECO:0000313" key="2">
    <source>
        <dbReference type="Proteomes" id="UP001497480"/>
    </source>
</evidence>
<keyword evidence="2" id="KW-1185">Reference proteome</keyword>
<dbReference type="AlphaFoldDB" id="A0AAV1WNV3"/>